<dbReference type="PANTHER" id="PTHR37315">
    <property type="entry name" value="UPF0311 PROTEIN BLR7842"/>
    <property type="match status" value="1"/>
</dbReference>
<reference evidence="1 2" key="1">
    <citation type="submission" date="2024-03" db="EMBL/GenBank/DDBJ databases">
        <title>Natural products discovery in diverse microorganisms through a two-stage MS feature dereplication strategy.</title>
        <authorList>
            <person name="Zhang R."/>
        </authorList>
    </citation>
    <scope>NUCLEOTIDE SEQUENCE [LARGE SCALE GENOMIC DNA]</scope>
    <source>
        <strain evidence="1 2">18930</strain>
    </source>
</reference>
<name>A0ABZ2PNX6_9NOCA</name>
<organism evidence="1 2">
    <name type="scientific">Rhodococcus sovatensis</name>
    <dbReference type="NCBI Taxonomy" id="1805840"/>
    <lineage>
        <taxon>Bacteria</taxon>
        <taxon>Bacillati</taxon>
        <taxon>Actinomycetota</taxon>
        <taxon>Actinomycetes</taxon>
        <taxon>Mycobacteriales</taxon>
        <taxon>Nocardiaceae</taxon>
        <taxon>Rhodococcus</taxon>
    </lineage>
</organism>
<dbReference type="PANTHER" id="PTHR37315:SF1">
    <property type="entry name" value="UPF0311 PROTEIN BLR7842"/>
    <property type="match status" value="1"/>
</dbReference>
<dbReference type="Pfam" id="PF11578">
    <property type="entry name" value="DUF3237"/>
    <property type="match status" value="1"/>
</dbReference>
<evidence type="ECO:0000313" key="1">
    <source>
        <dbReference type="EMBL" id="WXG70846.1"/>
    </source>
</evidence>
<keyword evidence="2" id="KW-1185">Reference proteome</keyword>
<sequence>MTAPIAPTLEPILRLGLTLGVPIDVGTVPAGERVVTPILGGAAPGPDIEGTLAGSSSIVGITRPDGCTEFTTELTLELADGGYLSLTYRGLQFGPADVIESLSGTEDVDPATYYFRGTLDISTSAPQFTYLNRALVVTSGSRSAQAVVIDAFLVT</sequence>
<dbReference type="Gene3D" id="2.40.160.20">
    <property type="match status" value="1"/>
</dbReference>
<accession>A0ABZ2PNX6</accession>
<protein>
    <submittedName>
        <fullName evidence="1">DUF3237 family protein</fullName>
    </submittedName>
</protein>
<dbReference type="RefSeq" id="WP_338892510.1">
    <property type="nucleotide sequence ID" value="NZ_CP147846.1"/>
</dbReference>
<evidence type="ECO:0000313" key="2">
    <source>
        <dbReference type="Proteomes" id="UP001432000"/>
    </source>
</evidence>
<dbReference type="EMBL" id="CP147846">
    <property type="protein sequence ID" value="WXG70846.1"/>
    <property type="molecule type" value="Genomic_DNA"/>
</dbReference>
<proteinExistence type="predicted"/>
<gene>
    <name evidence="1" type="ORF">WDS16_10295</name>
</gene>
<dbReference type="InterPro" id="IPR020915">
    <property type="entry name" value="UPF0311"/>
</dbReference>
<dbReference type="Proteomes" id="UP001432000">
    <property type="component" value="Chromosome"/>
</dbReference>